<organism evidence="2 3">
    <name type="scientific">Pseudofulvibacter geojedonensis</name>
    <dbReference type="NCBI Taxonomy" id="1123758"/>
    <lineage>
        <taxon>Bacteria</taxon>
        <taxon>Pseudomonadati</taxon>
        <taxon>Bacteroidota</taxon>
        <taxon>Flavobacteriia</taxon>
        <taxon>Flavobacteriales</taxon>
        <taxon>Flavobacteriaceae</taxon>
        <taxon>Pseudofulvibacter</taxon>
    </lineage>
</organism>
<evidence type="ECO:0000256" key="1">
    <source>
        <dbReference type="SAM" id="Phobius"/>
    </source>
</evidence>
<gene>
    <name evidence="2" type="ORF">ACFQ1O_08045</name>
</gene>
<comment type="caution">
    <text evidence="2">The sequence shown here is derived from an EMBL/GenBank/DDBJ whole genome shotgun (WGS) entry which is preliminary data.</text>
</comment>
<keyword evidence="3" id="KW-1185">Reference proteome</keyword>
<protein>
    <submittedName>
        <fullName evidence="2">FeoB-associated Cys-rich membrane protein</fullName>
    </submittedName>
</protein>
<dbReference type="Proteomes" id="UP001596997">
    <property type="component" value="Unassembled WGS sequence"/>
</dbReference>
<feature type="transmembrane region" description="Helical" evidence="1">
    <location>
        <begin position="6"/>
        <end position="22"/>
    </location>
</feature>
<proteinExistence type="predicted"/>
<dbReference type="EMBL" id="JBHTJM010000008">
    <property type="protein sequence ID" value="MFD0963950.1"/>
    <property type="molecule type" value="Genomic_DNA"/>
</dbReference>
<keyword evidence="1" id="KW-0812">Transmembrane</keyword>
<dbReference type="RefSeq" id="WP_377715186.1">
    <property type="nucleotide sequence ID" value="NZ_JBHTJM010000008.1"/>
</dbReference>
<sequence>MNAIIQNILVGIAVALALWILYDKFLKPPSKKDKSCGNDGCGC</sequence>
<accession>A0ABW3I342</accession>
<evidence type="ECO:0000313" key="2">
    <source>
        <dbReference type="EMBL" id="MFD0963950.1"/>
    </source>
</evidence>
<reference evidence="3" key="1">
    <citation type="journal article" date="2019" name="Int. J. Syst. Evol. Microbiol.">
        <title>The Global Catalogue of Microorganisms (GCM) 10K type strain sequencing project: providing services to taxonomists for standard genome sequencing and annotation.</title>
        <authorList>
            <consortium name="The Broad Institute Genomics Platform"/>
            <consortium name="The Broad Institute Genome Sequencing Center for Infectious Disease"/>
            <person name="Wu L."/>
            <person name="Ma J."/>
        </authorList>
    </citation>
    <scope>NUCLEOTIDE SEQUENCE [LARGE SCALE GENOMIC DNA]</scope>
    <source>
        <strain evidence="3">CCUG 62114</strain>
    </source>
</reference>
<keyword evidence="1" id="KW-0472">Membrane</keyword>
<name>A0ABW3I342_9FLAO</name>
<evidence type="ECO:0000313" key="3">
    <source>
        <dbReference type="Proteomes" id="UP001596997"/>
    </source>
</evidence>
<keyword evidence="1" id="KW-1133">Transmembrane helix</keyword>